<reference evidence="3 4" key="1">
    <citation type="submission" date="2024-09" db="EMBL/GenBank/DDBJ databases">
        <authorList>
            <person name="Sun Q."/>
            <person name="Mori K."/>
        </authorList>
    </citation>
    <scope>NUCLEOTIDE SEQUENCE [LARGE SCALE GENOMIC DNA]</scope>
    <source>
        <strain evidence="3 4">CCM 7957</strain>
    </source>
</reference>
<feature type="compositionally biased region" description="Low complexity" evidence="1">
    <location>
        <begin position="24"/>
        <end position="64"/>
    </location>
</feature>
<dbReference type="Proteomes" id="UP001589783">
    <property type="component" value="Unassembled WGS sequence"/>
</dbReference>
<evidence type="ECO:0000256" key="2">
    <source>
        <dbReference type="SAM" id="Phobius"/>
    </source>
</evidence>
<dbReference type="RefSeq" id="WP_382366150.1">
    <property type="nucleotide sequence ID" value="NZ_JBHLWV010000031.1"/>
</dbReference>
<dbReference type="EMBL" id="JBHLWV010000031">
    <property type="protein sequence ID" value="MFC0316451.1"/>
    <property type="molecule type" value="Genomic_DNA"/>
</dbReference>
<feature type="transmembrane region" description="Helical" evidence="2">
    <location>
        <begin position="124"/>
        <end position="152"/>
    </location>
</feature>
<gene>
    <name evidence="3" type="ORF">ACFFJD_16510</name>
</gene>
<name>A0ABV6HCM1_9ACTN</name>
<feature type="transmembrane region" description="Helical" evidence="2">
    <location>
        <begin position="192"/>
        <end position="212"/>
    </location>
</feature>
<comment type="caution">
    <text evidence="3">The sequence shown here is derived from an EMBL/GenBank/DDBJ whole genome shotgun (WGS) entry which is preliminary data.</text>
</comment>
<accession>A0ABV6HCM1</accession>
<dbReference type="InterPro" id="IPR035166">
    <property type="entry name" value="DUF5336"/>
</dbReference>
<organism evidence="3 4">
    <name type="scientific">Gordonia phosphorivorans</name>
    <dbReference type="NCBI Taxonomy" id="1056982"/>
    <lineage>
        <taxon>Bacteria</taxon>
        <taxon>Bacillati</taxon>
        <taxon>Actinomycetota</taxon>
        <taxon>Actinomycetes</taxon>
        <taxon>Mycobacteriales</taxon>
        <taxon>Gordoniaceae</taxon>
        <taxon>Gordonia</taxon>
    </lineage>
</organism>
<evidence type="ECO:0000256" key="1">
    <source>
        <dbReference type="SAM" id="MobiDB-lite"/>
    </source>
</evidence>
<feature type="transmembrane region" description="Helical" evidence="2">
    <location>
        <begin position="164"/>
        <end position="186"/>
    </location>
</feature>
<keyword evidence="2" id="KW-1133">Transmembrane helix</keyword>
<keyword evidence="2" id="KW-0472">Membrane</keyword>
<feature type="region of interest" description="Disordered" evidence="1">
    <location>
        <begin position="1"/>
        <end position="64"/>
    </location>
</feature>
<keyword evidence="4" id="KW-1185">Reference proteome</keyword>
<protein>
    <submittedName>
        <fullName evidence="3">DUF5336 domain-containing protein</fullName>
    </submittedName>
</protein>
<keyword evidence="2" id="KW-0812">Transmembrane</keyword>
<proteinExistence type="predicted"/>
<feature type="transmembrane region" description="Helical" evidence="2">
    <location>
        <begin position="82"/>
        <end position="104"/>
    </location>
</feature>
<evidence type="ECO:0000313" key="4">
    <source>
        <dbReference type="Proteomes" id="UP001589783"/>
    </source>
</evidence>
<evidence type="ECO:0000313" key="3">
    <source>
        <dbReference type="EMBL" id="MFC0316451.1"/>
    </source>
</evidence>
<sequence length="219" mass="22978">MSENENYGQQWVPGAPNAPMQHVTGPQTGGPYPNYGPPTQGTGQPIPPGQTGMYGPPQAGPPQYAQPARPSFLALMPLPIKLAVCSGLMGLVTFFMGFLSWVTIGETIDSKAEDWAMDQGNSIGIPAFLTMVFTPGWFLLGLGAAAVAAFGFVAAKWRRFLPHVAFLVVVSWLGLLACALALPGFISLGTGAILALIFGSFQLLLIGAAVIMDGLNEEA</sequence>
<dbReference type="Pfam" id="PF17270">
    <property type="entry name" value="DUF5336"/>
    <property type="match status" value="1"/>
</dbReference>